<keyword evidence="2" id="KW-1185">Reference proteome</keyword>
<evidence type="ECO:0000313" key="1">
    <source>
        <dbReference type="EMBL" id="EGB05494.1"/>
    </source>
</evidence>
<reference evidence="1 2" key="1">
    <citation type="journal article" date="2011" name="Proc. Natl. Acad. Sci. U.S.A.">
        <title>Niche of harmful alga Aureococcus anophagefferens revealed through ecogenomics.</title>
        <authorList>
            <person name="Gobler C.J."/>
            <person name="Berry D.L."/>
            <person name="Dyhrman S.T."/>
            <person name="Wilhelm S.W."/>
            <person name="Salamov A."/>
            <person name="Lobanov A.V."/>
            <person name="Zhang Y."/>
            <person name="Collier J.L."/>
            <person name="Wurch L.L."/>
            <person name="Kustka A.B."/>
            <person name="Dill B.D."/>
            <person name="Shah M."/>
            <person name="VerBerkmoes N.C."/>
            <person name="Kuo A."/>
            <person name="Terry A."/>
            <person name="Pangilinan J."/>
            <person name="Lindquist E.A."/>
            <person name="Lucas S."/>
            <person name="Paulsen I.T."/>
            <person name="Hattenrath-Lehmann T.K."/>
            <person name="Talmage S.C."/>
            <person name="Walker E.A."/>
            <person name="Koch F."/>
            <person name="Burson A.M."/>
            <person name="Marcoval M.A."/>
            <person name="Tang Y.Z."/>
            <person name="Lecleir G.R."/>
            <person name="Coyne K.J."/>
            <person name="Berg G.M."/>
            <person name="Bertrand E.M."/>
            <person name="Saito M.A."/>
            <person name="Gladyshev V.N."/>
            <person name="Grigoriev I.V."/>
        </authorList>
    </citation>
    <scope>NUCLEOTIDE SEQUENCE [LARGE SCALE GENOMIC DNA]</scope>
    <source>
        <strain evidence="2">CCMP 1984</strain>
    </source>
</reference>
<organism evidence="2">
    <name type="scientific">Aureococcus anophagefferens</name>
    <name type="common">Harmful bloom alga</name>
    <dbReference type="NCBI Taxonomy" id="44056"/>
    <lineage>
        <taxon>Eukaryota</taxon>
        <taxon>Sar</taxon>
        <taxon>Stramenopiles</taxon>
        <taxon>Ochrophyta</taxon>
        <taxon>Pelagophyceae</taxon>
        <taxon>Pelagomonadales</taxon>
        <taxon>Pelagomonadaceae</taxon>
        <taxon>Aureococcus</taxon>
    </lineage>
</organism>
<name>F0YHD6_AURAN</name>
<dbReference type="KEGG" id="aaf:AURANDRAFT_66393"/>
<dbReference type="Proteomes" id="UP000002729">
    <property type="component" value="Unassembled WGS sequence"/>
</dbReference>
<proteinExistence type="predicted"/>
<gene>
    <name evidence="1" type="ORF">AURANDRAFT_66393</name>
</gene>
<evidence type="ECO:0000313" key="2">
    <source>
        <dbReference type="Proteomes" id="UP000002729"/>
    </source>
</evidence>
<dbReference type="RefSeq" id="XP_009039876.1">
    <property type="nucleotide sequence ID" value="XM_009041628.1"/>
</dbReference>
<dbReference type="AlphaFoldDB" id="F0YHD6"/>
<dbReference type="EMBL" id="GL833141">
    <property type="protein sequence ID" value="EGB05494.1"/>
    <property type="molecule type" value="Genomic_DNA"/>
</dbReference>
<sequence>MSGSALETGSLTQNFLGCVKSPCNLREEVTLCLRPKIAAAYQKQHNGSKYIVRARLLPRSHGAYPTHCLFLMSDDRFLILSLVLLLRLAEKLPWLGNFKRQGRKIQRLIYILSLVRRISLKMR</sequence>
<protein>
    <submittedName>
        <fullName evidence="1">Uncharacterized protein</fullName>
    </submittedName>
</protein>
<accession>F0YHD6</accession>
<dbReference type="InParanoid" id="F0YHD6"/>
<dbReference type="GeneID" id="20225781"/>